<reference evidence="6" key="1">
    <citation type="submission" date="2020-05" db="EMBL/GenBank/DDBJ databases">
        <authorList>
            <person name="Chiriac C."/>
            <person name="Salcher M."/>
            <person name="Ghai R."/>
            <person name="Kavagutti S V."/>
        </authorList>
    </citation>
    <scope>NUCLEOTIDE SEQUENCE</scope>
</reference>
<dbReference type="EMBL" id="CAEZXP010000006">
    <property type="protein sequence ID" value="CAB4705874.1"/>
    <property type="molecule type" value="Genomic_DNA"/>
</dbReference>
<organism evidence="6">
    <name type="scientific">freshwater metagenome</name>
    <dbReference type="NCBI Taxonomy" id="449393"/>
    <lineage>
        <taxon>unclassified sequences</taxon>
        <taxon>metagenomes</taxon>
        <taxon>ecological metagenomes</taxon>
    </lineage>
</organism>
<dbReference type="SUPFAM" id="SSF51905">
    <property type="entry name" value="FAD/NAD(P)-binding domain"/>
    <property type="match status" value="1"/>
</dbReference>
<proteinExistence type="predicted"/>
<evidence type="ECO:0000313" key="6">
    <source>
        <dbReference type="EMBL" id="CAB4705874.1"/>
    </source>
</evidence>
<gene>
    <name evidence="6" type="ORF">UFOPK2399_01658</name>
</gene>
<dbReference type="AlphaFoldDB" id="A0A6J6QDH9"/>
<dbReference type="GO" id="GO:0008115">
    <property type="term" value="F:sarcosine oxidase activity"/>
    <property type="evidence" value="ECO:0007669"/>
    <property type="project" value="TreeGrafter"/>
</dbReference>
<keyword evidence="2" id="KW-0285">Flavoprotein</keyword>
<protein>
    <submittedName>
        <fullName evidence="6">Unannotated protein</fullName>
    </submittedName>
</protein>
<dbReference type="PANTHER" id="PTHR10961:SF7">
    <property type="entry name" value="FAD DEPENDENT OXIDOREDUCTASE DOMAIN-CONTAINING PROTEIN"/>
    <property type="match status" value="1"/>
</dbReference>
<sequence length="389" mass="41510">MGKGATTIVVGGGIMGATTLWELAKGGMDALLLEAGGFGRESTGKSAAIVRGHYSNPQVVRMAVRSRDALMRLPELTGCEPVYTKVGWLFLVDEADTELAKQNRAMQIAEGSSSVEVDDLTSIVPGISSDGIAYALYESESGFADPIATTEAYIEAARRLGARAQDRSPVEAVIVENGRVKGVQVGGDVFPCENVVLAAGAWTHKLTAGFGLELPVEITREQDVVFDTGAEATIPCSISAQIDRVYMRPAPEYGPSFLLIGRGFPKDYENVEPDGYDTTVSAAFEADVRKRLVDRIPRLAGVKKVDGRAGLYTVTPDWHPLLGEVDGYEGVYLATGGSGHCFKLGPAIGELVGNAILGRQVDYADINSFSLSRYAEGREFRSTYGGNRA</sequence>
<comment type="cofactor">
    <cofactor evidence="1">
        <name>FAD</name>
        <dbReference type="ChEBI" id="CHEBI:57692"/>
    </cofactor>
</comment>
<dbReference type="Gene3D" id="3.30.9.10">
    <property type="entry name" value="D-Amino Acid Oxidase, subunit A, domain 2"/>
    <property type="match status" value="1"/>
</dbReference>
<evidence type="ECO:0000256" key="1">
    <source>
        <dbReference type="ARBA" id="ARBA00001974"/>
    </source>
</evidence>
<accession>A0A6J6QDH9</accession>
<evidence type="ECO:0000256" key="4">
    <source>
        <dbReference type="ARBA" id="ARBA00023002"/>
    </source>
</evidence>
<feature type="domain" description="FAD dependent oxidoreductase" evidence="5">
    <location>
        <begin position="8"/>
        <end position="352"/>
    </location>
</feature>
<keyword evidence="4" id="KW-0560">Oxidoreductase</keyword>
<dbReference type="Pfam" id="PF01266">
    <property type="entry name" value="DAO"/>
    <property type="match status" value="1"/>
</dbReference>
<dbReference type="Gene3D" id="3.50.50.60">
    <property type="entry name" value="FAD/NAD(P)-binding domain"/>
    <property type="match status" value="1"/>
</dbReference>
<dbReference type="GO" id="GO:0050660">
    <property type="term" value="F:flavin adenine dinucleotide binding"/>
    <property type="evidence" value="ECO:0007669"/>
    <property type="project" value="InterPro"/>
</dbReference>
<evidence type="ECO:0000256" key="2">
    <source>
        <dbReference type="ARBA" id="ARBA00022630"/>
    </source>
</evidence>
<name>A0A6J6QDH9_9ZZZZ</name>
<evidence type="ECO:0000259" key="5">
    <source>
        <dbReference type="Pfam" id="PF01266"/>
    </source>
</evidence>
<dbReference type="PANTHER" id="PTHR10961">
    <property type="entry name" value="PEROXISOMAL SARCOSINE OXIDASE"/>
    <property type="match status" value="1"/>
</dbReference>
<keyword evidence="3" id="KW-0274">FAD</keyword>
<dbReference type="InterPro" id="IPR045170">
    <property type="entry name" value="MTOX"/>
</dbReference>
<dbReference type="InterPro" id="IPR006076">
    <property type="entry name" value="FAD-dep_OxRdtase"/>
</dbReference>
<evidence type="ECO:0000256" key="3">
    <source>
        <dbReference type="ARBA" id="ARBA00022827"/>
    </source>
</evidence>
<dbReference type="InterPro" id="IPR036188">
    <property type="entry name" value="FAD/NAD-bd_sf"/>
</dbReference>